<dbReference type="PANTHER" id="PTHR24221:SF647">
    <property type="entry name" value="BLL6336 PROTEIN"/>
    <property type="match status" value="1"/>
</dbReference>
<organism evidence="1">
    <name type="scientific">Proteus mirabilis</name>
    <dbReference type="NCBI Taxonomy" id="584"/>
    <lineage>
        <taxon>Bacteria</taxon>
        <taxon>Pseudomonadati</taxon>
        <taxon>Pseudomonadota</taxon>
        <taxon>Gammaproteobacteria</taxon>
        <taxon>Enterobacterales</taxon>
        <taxon>Morganellaceae</taxon>
        <taxon>Proteus</taxon>
    </lineage>
</organism>
<gene>
    <name evidence="1" type="ORF">I3679_003565</name>
</gene>
<dbReference type="Gene3D" id="3.40.50.300">
    <property type="entry name" value="P-loop containing nucleotide triphosphate hydrolases"/>
    <property type="match status" value="1"/>
</dbReference>
<name>A0ABD5LUN1_PROMI</name>
<dbReference type="InterPro" id="IPR039421">
    <property type="entry name" value="Type_1_exporter"/>
</dbReference>
<protein>
    <submittedName>
        <fullName evidence="1">Uncharacterized protein</fullName>
    </submittedName>
</protein>
<proteinExistence type="predicted"/>
<dbReference type="InterPro" id="IPR027417">
    <property type="entry name" value="P-loop_NTPase"/>
</dbReference>
<dbReference type="SUPFAM" id="SSF52540">
    <property type="entry name" value="P-loop containing nucleoside triphosphate hydrolases"/>
    <property type="match status" value="1"/>
</dbReference>
<accession>A0ABD5LUN1</accession>
<sequence>MLDNIRLTQPSASLDEVIHVAKLAGAHEFILKLPLGYDTLIAENGRSLSGDNANVLQLLEPYSHPLKF</sequence>
<dbReference type="PANTHER" id="PTHR24221">
    <property type="entry name" value="ATP-BINDING CASSETTE SUB-FAMILY B"/>
    <property type="match status" value="1"/>
</dbReference>
<dbReference type="AlphaFoldDB" id="A0ABD5LUN1"/>
<comment type="caution">
    <text evidence="1">The sequence shown here is derived from an EMBL/GenBank/DDBJ whole genome shotgun (WGS) entry which is preliminary data.</text>
</comment>
<evidence type="ECO:0000313" key="1">
    <source>
        <dbReference type="EMBL" id="MEY2343727.1"/>
    </source>
</evidence>
<dbReference type="EMBL" id="JADQCH020000001">
    <property type="protein sequence ID" value="MEY2343727.1"/>
    <property type="molecule type" value="Genomic_DNA"/>
</dbReference>
<reference evidence="1" key="1">
    <citation type="submission" date="2021-05" db="EMBL/GenBank/DDBJ databases">
        <title>First report of NDM-5 and VEB-6 producing Proteus mirabilis isolated from blood of a sepsis patient in Kolkata, India.</title>
        <authorList>
            <person name="Halder G."/>
            <person name="Chaudhuri B."/>
            <person name="Dutta S."/>
        </authorList>
    </citation>
    <scope>NUCLEOTIDE SEQUENCE [LARGE SCALE GENOMIC DNA]</scope>
    <source>
        <strain evidence="1">7049</strain>
    </source>
</reference>